<evidence type="ECO:0000256" key="1">
    <source>
        <dbReference type="ARBA" id="ARBA00004123"/>
    </source>
</evidence>
<feature type="compositionally biased region" description="Polar residues" evidence="12">
    <location>
        <begin position="526"/>
        <end position="554"/>
    </location>
</feature>
<evidence type="ECO:0000256" key="9">
    <source>
        <dbReference type="ARBA" id="ARBA00023163"/>
    </source>
</evidence>
<dbReference type="EMBL" id="JACYCD010000048">
    <property type="protein sequence ID" value="KAF8709456.1"/>
    <property type="molecule type" value="Genomic_DNA"/>
</dbReference>
<feature type="domain" description="C2H2-type" evidence="14">
    <location>
        <begin position="796"/>
        <end position="820"/>
    </location>
</feature>
<feature type="compositionally biased region" description="Acidic residues" evidence="12">
    <location>
        <begin position="442"/>
        <end position="451"/>
    </location>
</feature>
<dbReference type="SMART" id="SM00355">
    <property type="entry name" value="ZnF_C2H2"/>
    <property type="match status" value="4"/>
</dbReference>
<dbReference type="GO" id="GO:0005794">
    <property type="term" value="C:Golgi apparatus"/>
    <property type="evidence" value="ECO:0007669"/>
    <property type="project" value="TreeGrafter"/>
</dbReference>
<feature type="transmembrane region" description="Helical" evidence="13">
    <location>
        <begin position="313"/>
        <end position="332"/>
    </location>
</feature>
<proteinExistence type="inferred from homology"/>
<dbReference type="PANTHER" id="PTHR34391">
    <property type="entry name" value="UPF0658 GOLGI APPARATUS MEMBRANE PROTEIN C1952.10C-RELATED"/>
    <property type="match status" value="1"/>
</dbReference>
<evidence type="ECO:0000256" key="13">
    <source>
        <dbReference type="SAM" id="Phobius"/>
    </source>
</evidence>
<keyword evidence="13" id="KW-1133">Transmembrane helix</keyword>
<feature type="region of interest" description="Disordered" evidence="12">
    <location>
        <begin position="516"/>
        <end position="554"/>
    </location>
</feature>
<dbReference type="PROSITE" id="PS50157">
    <property type="entry name" value="ZINC_FINGER_C2H2_2"/>
    <property type="match status" value="4"/>
</dbReference>
<gene>
    <name evidence="15" type="ORF">RHS03_02919</name>
</gene>
<feature type="compositionally biased region" description="Polar residues" evidence="12">
    <location>
        <begin position="969"/>
        <end position="980"/>
    </location>
</feature>
<evidence type="ECO:0000256" key="5">
    <source>
        <dbReference type="ARBA" id="ARBA00022771"/>
    </source>
</evidence>
<keyword evidence="13" id="KW-0812">Transmembrane</keyword>
<evidence type="ECO:0000313" key="15">
    <source>
        <dbReference type="EMBL" id="KAF8709456.1"/>
    </source>
</evidence>
<comment type="subcellular location">
    <subcellularLocation>
        <location evidence="1">Nucleus</location>
    </subcellularLocation>
</comment>
<evidence type="ECO:0000256" key="10">
    <source>
        <dbReference type="ARBA" id="ARBA00023242"/>
    </source>
</evidence>
<feature type="domain" description="C2H2-type" evidence="14">
    <location>
        <begin position="706"/>
        <end position="735"/>
    </location>
</feature>
<feature type="compositionally biased region" description="Polar residues" evidence="12">
    <location>
        <begin position="589"/>
        <end position="605"/>
    </location>
</feature>
<dbReference type="FunFam" id="3.30.160.60:FF:000624">
    <property type="entry name" value="zinc finger protein 697"/>
    <property type="match status" value="1"/>
</dbReference>
<evidence type="ECO:0000256" key="8">
    <source>
        <dbReference type="ARBA" id="ARBA00023125"/>
    </source>
</evidence>
<reference evidence="15" key="1">
    <citation type="submission" date="2020-09" db="EMBL/GenBank/DDBJ databases">
        <title>Comparative genome analyses of four rice-infecting Rhizoctonia solani isolates reveal extensive enrichment of homogalacturonan modification genes.</title>
        <authorList>
            <person name="Lee D.-Y."/>
            <person name="Jeon J."/>
            <person name="Kim K.-T."/>
            <person name="Cheong K."/>
            <person name="Song H."/>
            <person name="Choi G."/>
            <person name="Ko J."/>
            <person name="Opiyo S.O."/>
            <person name="Zuo S."/>
            <person name="Madhav S."/>
            <person name="Lee Y.-H."/>
            <person name="Wang G.-L."/>
        </authorList>
    </citation>
    <scope>NUCLEOTIDE SEQUENCE</scope>
    <source>
        <strain evidence="15">AG1-IA WGL</strain>
    </source>
</reference>
<dbReference type="Gene3D" id="3.30.160.60">
    <property type="entry name" value="Classic Zinc Finger"/>
    <property type="match status" value="4"/>
</dbReference>
<keyword evidence="3" id="KW-0479">Metal-binding</keyword>
<keyword evidence="13" id="KW-0472">Membrane</keyword>
<sequence>MAFASNWNFRWRYGLLAQPGAQAIEPFLGTRAQLGFIGTIITQSIIVLTMVAIAFGLVESNVDTGDSDPNDGRLKTLPCYFAMFGLAEIFELVMGLDALKLRNIIQLIGICIFHAMLIVSAGLQIHQTRTALVRPEDNTSNSCDGNGYKASRTCSGPDGLFALVEKFLIVVPVILGASLLSMMYFVRELYHEFGWAVFHAIGADPRMKEMYRWYQIMICLLKFDFFCFVALTMQLLIVVLNKSSAEFGLTVAAIPVVLILLIACGIAVQREIKWLMTGSLVLMLGAQAYFLYKFSRLFIGKTREQYVSTRATLATVSIIAFVMIFASFAVGLRCFADFDKGLKKSKVQAVEQQNRRPGKGAFSPLHTPGLDQRGSYMLEPRMSKYDEKRRDRAKDGFVTLAASGGIWFVSETNSHAMRISEPLVHHPEEEELELRLEDVVNDDGESSDDIDGDHVGHPLDDHDGVHTLDVHSRSGEAPIEPHSDPSGAQQPFDHAALEAQIADLLTAEAARTTRRAAAAAAAARQLQRNTSARTNHPHSDPQSNPSTDPSSMSYPLSLAAAQSYPLPMQPIGYPPQGALPSEHDPADSNDGSGQHAANPSISSNPVVPGVLDGSAGHHSTQPQNFTDITDILAHLSAHLENAAAVVAAAGNSQPQGTMASSGAEDDEDSLHEGRDDDDDDDEPARPIVSAERPSGPEGEEDTTRPYVCDVPGCGKGFGRKSDLARHLRIHSGERPYPCDEPGCGKSFIQRSALNVHRRVHTGEKPHLCEYSGCDKTFGDSSSLARHRRTHTGRRPYKCDEPLCDKTFTRRTTLNRHMRVHMPGFDPHSRPSKRRRTDEELTDIPAIGSFITPRAALPGGVRPVPQMSHSTMASLGSGNNPGASGSDVQLEGSSQQGSHHDSNPSSMPWPTEQPNADNQPHPAGSGAESRMPGVDGIGDGPGDYPEDWVRNMNGETEEDSEDLNAPSGAEASTSAGSNHTQPPRPPIISY</sequence>
<keyword evidence="4" id="KW-0677">Repeat</keyword>
<dbReference type="InterPro" id="IPR040410">
    <property type="entry name" value="UPF0658_Golgi"/>
</dbReference>
<feature type="transmembrane region" description="Helical" evidence="13">
    <location>
        <begin position="213"/>
        <end position="240"/>
    </location>
</feature>
<keyword evidence="5 11" id="KW-0863">Zinc-finger</keyword>
<dbReference type="OrthoDB" id="2448307at2759"/>
<organism evidence="15 16">
    <name type="scientific">Rhizoctonia solani</name>
    <dbReference type="NCBI Taxonomy" id="456999"/>
    <lineage>
        <taxon>Eukaryota</taxon>
        <taxon>Fungi</taxon>
        <taxon>Dikarya</taxon>
        <taxon>Basidiomycota</taxon>
        <taxon>Agaricomycotina</taxon>
        <taxon>Agaricomycetes</taxon>
        <taxon>Cantharellales</taxon>
        <taxon>Ceratobasidiaceae</taxon>
        <taxon>Rhizoctonia</taxon>
    </lineage>
</organism>
<feature type="compositionally biased region" description="Polar residues" evidence="12">
    <location>
        <begin position="866"/>
        <end position="917"/>
    </location>
</feature>
<keyword evidence="10" id="KW-0539">Nucleus</keyword>
<evidence type="ECO:0000256" key="7">
    <source>
        <dbReference type="ARBA" id="ARBA00023015"/>
    </source>
</evidence>
<name>A0A8H7HXI7_9AGAM</name>
<dbReference type="GO" id="GO:0000981">
    <property type="term" value="F:DNA-binding transcription factor activity, RNA polymerase II-specific"/>
    <property type="evidence" value="ECO:0007669"/>
    <property type="project" value="UniProtKB-ARBA"/>
</dbReference>
<evidence type="ECO:0000256" key="11">
    <source>
        <dbReference type="PROSITE-ProRule" id="PRU00042"/>
    </source>
</evidence>
<keyword evidence="9" id="KW-0804">Transcription</keyword>
<feature type="transmembrane region" description="Helical" evidence="13">
    <location>
        <begin position="247"/>
        <end position="268"/>
    </location>
</feature>
<dbReference type="GO" id="GO:0005634">
    <property type="term" value="C:nucleus"/>
    <property type="evidence" value="ECO:0007669"/>
    <property type="project" value="UniProtKB-SubCell"/>
</dbReference>
<protein>
    <recommendedName>
        <fullName evidence="14">C2H2-type domain-containing protein</fullName>
    </recommendedName>
</protein>
<feature type="region of interest" description="Disordered" evidence="12">
    <location>
        <begin position="650"/>
        <end position="707"/>
    </location>
</feature>
<dbReference type="FunFam" id="3.30.160.60:FF:000744">
    <property type="entry name" value="zinc finger E-box-binding homeobox 1"/>
    <property type="match status" value="1"/>
</dbReference>
<comment type="similarity">
    <text evidence="2">Belongs to the krueppel C2H2-type zinc-finger protein family.</text>
</comment>
<feature type="compositionally biased region" description="Acidic residues" evidence="12">
    <location>
        <begin position="663"/>
        <end position="682"/>
    </location>
</feature>
<evidence type="ECO:0000256" key="6">
    <source>
        <dbReference type="ARBA" id="ARBA00022833"/>
    </source>
</evidence>
<dbReference type="InterPro" id="IPR036236">
    <property type="entry name" value="Znf_C2H2_sf"/>
</dbReference>
<dbReference type="GO" id="GO:0008270">
    <property type="term" value="F:zinc ion binding"/>
    <property type="evidence" value="ECO:0007669"/>
    <property type="project" value="UniProtKB-KW"/>
</dbReference>
<accession>A0A8H7HXI7</accession>
<evidence type="ECO:0000313" key="16">
    <source>
        <dbReference type="Proteomes" id="UP000602905"/>
    </source>
</evidence>
<keyword evidence="7" id="KW-0805">Transcription regulation</keyword>
<dbReference type="FunFam" id="3.30.160.60:FF:000125">
    <property type="entry name" value="Putative zinc finger protein 143"/>
    <property type="match status" value="1"/>
</dbReference>
<feature type="domain" description="C2H2-type" evidence="14">
    <location>
        <begin position="736"/>
        <end position="765"/>
    </location>
</feature>
<keyword evidence="8" id="KW-0238">DNA-binding</keyword>
<feature type="region of interest" description="Disordered" evidence="12">
    <location>
        <begin position="349"/>
        <end position="378"/>
    </location>
</feature>
<dbReference type="SUPFAM" id="SSF57667">
    <property type="entry name" value="beta-beta-alpha zinc fingers"/>
    <property type="match status" value="2"/>
</dbReference>
<dbReference type="FunFam" id="3.30.160.60:FF:000212">
    <property type="entry name" value="zinc finger protein 382 isoform X2"/>
    <property type="match status" value="1"/>
</dbReference>
<dbReference type="GO" id="GO:0000978">
    <property type="term" value="F:RNA polymerase II cis-regulatory region sequence-specific DNA binding"/>
    <property type="evidence" value="ECO:0007669"/>
    <property type="project" value="UniProtKB-ARBA"/>
</dbReference>
<evidence type="ECO:0000256" key="4">
    <source>
        <dbReference type="ARBA" id="ARBA00022737"/>
    </source>
</evidence>
<dbReference type="InterPro" id="IPR013087">
    <property type="entry name" value="Znf_C2H2_type"/>
</dbReference>
<feature type="transmembrane region" description="Helical" evidence="13">
    <location>
        <begin position="167"/>
        <end position="186"/>
    </location>
</feature>
<feature type="region of interest" description="Disordered" evidence="12">
    <location>
        <begin position="566"/>
        <end position="622"/>
    </location>
</feature>
<evidence type="ECO:0000259" key="14">
    <source>
        <dbReference type="PROSITE" id="PS50157"/>
    </source>
</evidence>
<dbReference type="Proteomes" id="UP000602905">
    <property type="component" value="Unassembled WGS sequence"/>
</dbReference>
<feature type="domain" description="C2H2-type" evidence="14">
    <location>
        <begin position="766"/>
        <end position="795"/>
    </location>
</feature>
<dbReference type="AlphaFoldDB" id="A0A8H7HXI7"/>
<feature type="region of interest" description="Disordered" evidence="12">
    <location>
        <begin position="818"/>
        <end position="989"/>
    </location>
</feature>
<feature type="transmembrane region" description="Helical" evidence="13">
    <location>
        <begin position="36"/>
        <end position="58"/>
    </location>
</feature>
<evidence type="ECO:0000256" key="3">
    <source>
        <dbReference type="ARBA" id="ARBA00022723"/>
    </source>
</evidence>
<feature type="compositionally biased region" description="Polar residues" evidence="12">
    <location>
        <begin position="650"/>
        <end position="660"/>
    </location>
</feature>
<evidence type="ECO:0000256" key="2">
    <source>
        <dbReference type="ARBA" id="ARBA00006991"/>
    </source>
</evidence>
<dbReference type="PANTHER" id="PTHR34391:SF1">
    <property type="entry name" value="UPF0658 GOLGI APPARATUS MEMBRANE PROTEIN C1952.10C-RELATED"/>
    <property type="match status" value="1"/>
</dbReference>
<feature type="region of interest" description="Disordered" evidence="12">
    <location>
        <begin position="442"/>
        <end position="490"/>
    </location>
</feature>
<feature type="compositionally biased region" description="Basic and acidic residues" evidence="12">
    <location>
        <begin position="452"/>
        <end position="483"/>
    </location>
</feature>
<comment type="caution">
    <text evidence="15">The sequence shown here is derived from an EMBL/GenBank/DDBJ whole genome shotgun (WGS) entry which is preliminary data.</text>
</comment>
<evidence type="ECO:0000256" key="12">
    <source>
        <dbReference type="SAM" id="MobiDB-lite"/>
    </source>
</evidence>
<feature type="transmembrane region" description="Helical" evidence="13">
    <location>
        <begin position="104"/>
        <end position="125"/>
    </location>
</feature>
<dbReference type="Pfam" id="PF00096">
    <property type="entry name" value="zf-C2H2"/>
    <property type="match status" value="4"/>
</dbReference>
<dbReference type="PROSITE" id="PS00028">
    <property type="entry name" value="ZINC_FINGER_C2H2_1"/>
    <property type="match status" value="4"/>
</dbReference>
<keyword evidence="6" id="KW-0862">Zinc</keyword>
<feature type="non-terminal residue" evidence="15">
    <location>
        <position position="989"/>
    </location>
</feature>
<feature type="transmembrane region" description="Helical" evidence="13">
    <location>
        <begin position="274"/>
        <end position="292"/>
    </location>
</feature>